<feature type="domain" description="SusD-like N-terminal" evidence="8">
    <location>
        <begin position="93"/>
        <end position="199"/>
    </location>
</feature>
<feature type="domain" description="RagB/SusD" evidence="7">
    <location>
        <begin position="298"/>
        <end position="594"/>
    </location>
</feature>
<evidence type="ECO:0000256" key="6">
    <source>
        <dbReference type="SAM" id="SignalP"/>
    </source>
</evidence>
<comment type="caution">
    <text evidence="9">The sequence shown here is derived from an EMBL/GenBank/DDBJ whole genome shotgun (WGS) entry which is preliminary data.</text>
</comment>
<gene>
    <name evidence="9" type="ORF">FUA24_02285</name>
</gene>
<comment type="subcellular location">
    <subcellularLocation>
        <location evidence="1">Cell outer membrane</location>
    </subcellularLocation>
</comment>
<proteinExistence type="inferred from homology"/>
<feature type="signal peptide" evidence="6">
    <location>
        <begin position="1"/>
        <end position="26"/>
    </location>
</feature>
<keyword evidence="3 6" id="KW-0732">Signal</keyword>
<evidence type="ECO:0000313" key="10">
    <source>
        <dbReference type="Proteomes" id="UP000323930"/>
    </source>
</evidence>
<name>A0A5D0JEG1_9FLAO</name>
<evidence type="ECO:0000256" key="5">
    <source>
        <dbReference type="ARBA" id="ARBA00023237"/>
    </source>
</evidence>
<feature type="chain" id="PRO_5022980105" evidence="6">
    <location>
        <begin position="27"/>
        <end position="594"/>
    </location>
</feature>
<protein>
    <submittedName>
        <fullName evidence="9">RagB/SusD family nutrient uptake outer membrane protein</fullName>
    </submittedName>
</protein>
<dbReference type="InterPro" id="IPR033985">
    <property type="entry name" value="SusD-like_N"/>
</dbReference>
<dbReference type="Pfam" id="PF07980">
    <property type="entry name" value="SusD_RagB"/>
    <property type="match status" value="1"/>
</dbReference>
<dbReference type="InterPro" id="IPR011990">
    <property type="entry name" value="TPR-like_helical_dom_sf"/>
</dbReference>
<dbReference type="Gene3D" id="1.25.40.390">
    <property type="match status" value="1"/>
</dbReference>
<dbReference type="EMBL" id="VSDQ01000163">
    <property type="protein sequence ID" value="TYA92282.1"/>
    <property type="molecule type" value="Genomic_DNA"/>
</dbReference>
<sequence length="594" mass="68136">MNFKKITKKMKKFLLFIILLALFAGCENDLEKEPPFISESQIFEQEPLTEAYISDLYTRMNFQELGGLAHLGMGLFSAVGAEHVNFANWQYPNGAYRRQYTAITGPGNLDRWAYVNIREMNVLIEQLPNSSSLSQEYINSRVAEVRFLRAYEYFEMVRRFGGVPIITKVLSQDDPEEEIFPDRNTEKEVYDFIYSELNEILPAFSDAKTGAAGRVDRYTVLMLQSRAMLYAASIANFGNGPEIEGLVGISSGDAMTYYQRSYDASKAIVDSGQFSLVNDISDKVENYKSIFLNEGNDEVIFAEVFDPEIRGHSFELLATPQGFKSTWNANFPVLYDFVELFDFTDGRTGMIPRNQLTADNRWDISDFFGNRDPRFRASVFYPEVPLQGSKVYFHTSTIYDDNGTMVESSNTNELLTRPDGEQWPAAAPPRNVRNTALLLSKRFDESNQNPELGRSGQDFYLFRYAETLLNMAEASLYLGTGEALDALNEIRERAGMPLRTEATEENIRHERQIELCFEEHRFWDLIRWRAADGILNGEIKKGLVFKYYLDTNQYSITLKNGEQQERQFGPERYYLPFPQGRLADNPNLIQNPGY</sequence>
<dbReference type="InterPro" id="IPR012944">
    <property type="entry name" value="SusD_RagB_dom"/>
</dbReference>
<reference evidence="9 10" key="1">
    <citation type="submission" date="2019-08" db="EMBL/GenBank/DDBJ databases">
        <title>Seonamhaeicola sediminis sp. nov., isolated from marine sediment.</title>
        <authorList>
            <person name="Cao W.R."/>
        </authorList>
    </citation>
    <scope>NUCLEOTIDE SEQUENCE [LARGE SCALE GENOMIC DNA]</scope>
    <source>
        <strain evidence="9 10">B011</strain>
    </source>
</reference>
<evidence type="ECO:0000259" key="8">
    <source>
        <dbReference type="Pfam" id="PF14322"/>
    </source>
</evidence>
<accession>A0A5D0JEG1</accession>
<evidence type="ECO:0000313" key="9">
    <source>
        <dbReference type="EMBL" id="TYA92282.1"/>
    </source>
</evidence>
<keyword evidence="5" id="KW-0998">Cell outer membrane</keyword>
<dbReference type="AlphaFoldDB" id="A0A5D0JEG1"/>
<evidence type="ECO:0000259" key="7">
    <source>
        <dbReference type="Pfam" id="PF07980"/>
    </source>
</evidence>
<evidence type="ECO:0000256" key="3">
    <source>
        <dbReference type="ARBA" id="ARBA00022729"/>
    </source>
</evidence>
<comment type="similarity">
    <text evidence="2">Belongs to the SusD family.</text>
</comment>
<dbReference type="Proteomes" id="UP000323930">
    <property type="component" value="Unassembled WGS sequence"/>
</dbReference>
<dbReference type="SUPFAM" id="SSF48452">
    <property type="entry name" value="TPR-like"/>
    <property type="match status" value="1"/>
</dbReference>
<dbReference type="GO" id="GO:0009279">
    <property type="term" value="C:cell outer membrane"/>
    <property type="evidence" value="ECO:0007669"/>
    <property type="project" value="UniProtKB-SubCell"/>
</dbReference>
<evidence type="ECO:0000256" key="1">
    <source>
        <dbReference type="ARBA" id="ARBA00004442"/>
    </source>
</evidence>
<dbReference type="PROSITE" id="PS51257">
    <property type="entry name" value="PROKAR_LIPOPROTEIN"/>
    <property type="match status" value="1"/>
</dbReference>
<dbReference type="OrthoDB" id="5694214at2"/>
<evidence type="ECO:0000256" key="2">
    <source>
        <dbReference type="ARBA" id="ARBA00006275"/>
    </source>
</evidence>
<organism evidence="9 10">
    <name type="scientific">Seonamhaeicola marinus</name>
    <dbReference type="NCBI Taxonomy" id="1912246"/>
    <lineage>
        <taxon>Bacteria</taxon>
        <taxon>Pseudomonadati</taxon>
        <taxon>Bacteroidota</taxon>
        <taxon>Flavobacteriia</taxon>
        <taxon>Flavobacteriales</taxon>
        <taxon>Flavobacteriaceae</taxon>
    </lineage>
</organism>
<evidence type="ECO:0000256" key="4">
    <source>
        <dbReference type="ARBA" id="ARBA00023136"/>
    </source>
</evidence>
<dbReference type="Pfam" id="PF14322">
    <property type="entry name" value="SusD-like_3"/>
    <property type="match status" value="1"/>
</dbReference>
<keyword evidence="4" id="KW-0472">Membrane</keyword>
<keyword evidence="10" id="KW-1185">Reference proteome</keyword>